<accession>A0A0C3S115</accession>
<dbReference type="EMBL" id="KN840475">
    <property type="protein sequence ID" value="KIP08731.1"/>
    <property type="molecule type" value="Genomic_DNA"/>
</dbReference>
<evidence type="ECO:0000313" key="2">
    <source>
        <dbReference type="Proteomes" id="UP000053257"/>
    </source>
</evidence>
<dbReference type="PANTHER" id="PTHR28058:SF1">
    <property type="entry name" value="SMALL RIBOSOMAL SUBUNIT PROTEIN BS1M"/>
    <property type="match status" value="1"/>
</dbReference>
<evidence type="ECO:0000313" key="1">
    <source>
        <dbReference type="EMBL" id="KIP08731.1"/>
    </source>
</evidence>
<dbReference type="STRING" id="745531.A0A0C3S115"/>
<proteinExistence type="predicted"/>
<sequence>MATASPASQFSVLLRRSKFASYDTTIGQVYTSHGGHLHRGNWGFKRPLPIRRRGAYIMVNSVDSKEEQTEWKAASREGRFMKMWDEVAVRPDLDTQHGSWAEKLGARAQLGWSIDTEFIDAAEATAEADVTSQAKSAIHGPVSTAVPNIYAMSEKEFDQYIAQLRKSRPAYLSFLRELAARKAQANPADPAGEFSSAWDSSFKPTKDHRLFLGSKAYNTYNSTESRSIEQQPQHFGGLVYSHTSALQSHLLRKPKPAHVTISSSPAVSFAGLHADVANSSGVVNSAIDFNKIANNERNPTEGVGMFKFKNITFTQAPEVVSKKPQNLFSTSMRGVVVPDGASEMERSNTHWPGSPAYVGHNARKIKSDAILSSRSNIFMSRVPKPPTEQEAVDSETVLNTLNTMLGNKPKAYGPR</sequence>
<keyword evidence="2" id="KW-1185">Reference proteome</keyword>
<organism evidence="1 2">
    <name type="scientific">Phlebiopsis gigantea (strain 11061_1 CR5-6)</name>
    <name type="common">White-rot fungus</name>
    <name type="synonym">Peniophora gigantea</name>
    <dbReference type="NCBI Taxonomy" id="745531"/>
    <lineage>
        <taxon>Eukaryota</taxon>
        <taxon>Fungi</taxon>
        <taxon>Dikarya</taxon>
        <taxon>Basidiomycota</taxon>
        <taxon>Agaricomycotina</taxon>
        <taxon>Agaricomycetes</taxon>
        <taxon>Polyporales</taxon>
        <taxon>Phanerochaetaceae</taxon>
        <taxon>Phlebiopsis</taxon>
    </lineage>
</organism>
<dbReference type="Pfam" id="PF11709">
    <property type="entry name" value="Mit_ribos_Mrp51"/>
    <property type="match status" value="1"/>
</dbReference>
<reference evidence="1 2" key="1">
    <citation type="journal article" date="2014" name="PLoS Genet.">
        <title>Analysis of the Phlebiopsis gigantea genome, transcriptome and secretome provides insight into its pioneer colonization strategies of wood.</title>
        <authorList>
            <person name="Hori C."/>
            <person name="Ishida T."/>
            <person name="Igarashi K."/>
            <person name="Samejima M."/>
            <person name="Suzuki H."/>
            <person name="Master E."/>
            <person name="Ferreira P."/>
            <person name="Ruiz-Duenas F.J."/>
            <person name="Held B."/>
            <person name="Canessa P."/>
            <person name="Larrondo L.F."/>
            <person name="Schmoll M."/>
            <person name="Druzhinina I.S."/>
            <person name="Kubicek C.P."/>
            <person name="Gaskell J.A."/>
            <person name="Kersten P."/>
            <person name="St John F."/>
            <person name="Glasner J."/>
            <person name="Sabat G."/>
            <person name="Splinter BonDurant S."/>
            <person name="Syed K."/>
            <person name="Yadav J."/>
            <person name="Mgbeahuruike A.C."/>
            <person name="Kovalchuk A."/>
            <person name="Asiegbu F.O."/>
            <person name="Lackner G."/>
            <person name="Hoffmeister D."/>
            <person name="Rencoret J."/>
            <person name="Gutierrez A."/>
            <person name="Sun H."/>
            <person name="Lindquist E."/>
            <person name="Barry K."/>
            <person name="Riley R."/>
            <person name="Grigoriev I.V."/>
            <person name="Henrissat B."/>
            <person name="Kues U."/>
            <person name="Berka R.M."/>
            <person name="Martinez A.T."/>
            <person name="Covert S.F."/>
            <person name="Blanchette R.A."/>
            <person name="Cullen D."/>
        </authorList>
    </citation>
    <scope>NUCLEOTIDE SEQUENCE [LARGE SCALE GENOMIC DNA]</scope>
    <source>
        <strain evidence="1 2">11061_1 CR5-6</strain>
    </source>
</reference>
<dbReference type="PANTHER" id="PTHR28058">
    <property type="entry name" value="37S RIBOSOMAL PROTEIN MRP51, MITOCHONDRIAL"/>
    <property type="match status" value="1"/>
</dbReference>
<dbReference type="HOGENOM" id="CLU_036734_0_0_1"/>
<name>A0A0C3S115_PHLG1</name>
<dbReference type="OrthoDB" id="2735536at2759"/>
<dbReference type="InterPro" id="IPR016712">
    <property type="entry name" value="Rbsml_bS1m-like"/>
</dbReference>
<gene>
    <name evidence="1" type="ORF">PHLGIDRAFT_126808</name>
</gene>
<dbReference type="AlphaFoldDB" id="A0A0C3S115"/>
<dbReference type="Proteomes" id="UP000053257">
    <property type="component" value="Unassembled WGS sequence"/>
</dbReference>
<protein>
    <submittedName>
        <fullName evidence="1">Uncharacterized protein</fullName>
    </submittedName>
</protein>